<evidence type="ECO:0000313" key="3">
    <source>
        <dbReference type="Proteomes" id="UP000886998"/>
    </source>
</evidence>
<evidence type="ECO:0000256" key="1">
    <source>
        <dbReference type="SAM" id="MobiDB-lite"/>
    </source>
</evidence>
<accession>A0A8X7CCU3</accession>
<reference evidence="2" key="1">
    <citation type="submission" date="2020-08" db="EMBL/GenBank/DDBJ databases">
        <title>Multicomponent nature underlies the extraordinary mechanical properties of spider dragline silk.</title>
        <authorList>
            <person name="Kono N."/>
            <person name="Nakamura H."/>
            <person name="Mori M."/>
            <person name="Yoshida Y."/>
            <person name="Ohtoshi R."/>
            <person name="Malay A.D."/>
            <person name="Moran D.A.P."/>
            <person name="Tomita M."/>
            <person name="Numata K."/>
            <person name="Arakawa K."/>
        </authorList>
    </citation>
    <scope>NUCLEOTIDE SEQUENCE</scope>
</reference>
<organism evidence="2 3">
    <name type="scientific">Trichonephila inaurata madagascariensis</name>
    <dbReference type="NCBI Taxonomy" id="2747483"/>
    <lineage>
        <taxon>Eukaryota</taxon>
        <taxon>Metazoa</taxon>
        <taxon>Ecdysozoa</taxon>
        <taxon>Arthropoda</taxon>
        <taxon>Chelicerata</taxon>
        <taxon>Arachnida</taxon>
        <taxon>Araneae</taxon>
        <taxon>Araneomorphae</taxon>
        <taxon>Entelegynae</taxon>
        <taxon>Araneoidea</taxon>
        <taxon>Nephilidae</taxon>
        <taxon>Trichonephila</taxon>
        <taxon>Trichonephila inaurata</taxon>
    </lineage>
</organism>
<dbReference type="AlphaFoldDB" id="A0A8X7CCU3"/>
<gene>
    <name evidence="2" type="ORF">TNIN_182741</name>
</gene>
<feature type="region of interest" description="Disordered" evidence="1">
    <location>
        <begin position="15"/>
        <end position="43"/>
    </location>
</feature>
<comment type="caution">
    <text evidence="2">The sequence shown here is derived from an EMBL/GenBank/DDBJ whole genome shotgun (WGS) entry which is preliminary data.</text>
</comment>
<feature type="non-terminal residue" evidence="2">
    <location>
        <position position="1"/>
    </location>
</feature>
<name>A0A8X7CCU3_9ARAC</name>
<protein>
    <submittedName>
        <fullName evidence="2">Uncharacterized protein</fullName>
    </submittedName>
</protein>
<keyword evidence="3" id="KW-1185">Reference proteome</keyword>
<evidence type="ECO:0000313" key="2">
    <source>
        <dbReference type="EMBL" id="GFY64638.1"/>
    </source>
</evidence>
<dbReference type="EMBL" id="BMAV01015338">
    <property type="protein sequence ID" value="GFY64638.1"/>
    <property type="molecule type" value="Genomic_DNA"/>
</dbReference>
<proteinExistence type="predicted"/>
<sequence>KLTQGPKDLVAQVVRKSSPVQPSEDIQTSKKMRRAGREEAGTRRNDSFTVLELYRSQISNSKTRQDRLESPGQQPLGKFTFWWEWICRL</sequence>
<dbReference type="Proteomes" id="UP000886998">
    <property type="component" value="Unassembled WGS sequence"/>
</dbReference>